<name>A0AAW0BMF2_9AGAR</name>
<comment type="caution">
    <text evidence="1">The sequence shown here is derived from an EMBL/GenBank/DDBJ whole genome shotgun (WGS) entry which is preliminary data.</text>
</comment>
<evidence type="ECO:0000313" key="2">
    <source>
        <dbReference type="Proteomes" id="UP001383192"/>
    </source>
</evidence>
<dbReference type="EMBL" id="JAYKXP010000096">
    <property type="protein sequence ID" value="KAK7027421.1"/>
    <property type="molecule type" value="Genomic_DNA"/>
</dbReference>
<gene>
    <name evidence="1" type="ORF">VNI00_015257</name>
</gene>
<dbReference type="Proteomes" id="UP001383192">
    <property type="component" value="Unassembled WGS sequence"/>
</dbReference>
<protein>
    <submittedName>
        <fullName evidence="1">Uncharacterized protein</fullName>
    </submittedName>
</protein>
<accession>A0AAW0BMF2</accession>
<dbReference type="AlphaFoldDB" id="A0AAW0BMF2"/>
<sequence>MEFFNRVVDAYPRGSDGKLSTQRKVIDPEGTRLELSMLRSFADFPISFQKMFPTVPLLTSKFRNNVCLVDSALQESDVGAMSSSETLSFVDCPGGDAAPVRDMSSVSVDLLWAVEVVRLEGYILCSEDFGGDSSDCSSYDACSYRWLRGALVDLLGVEMVAGGELYKRAHEAVEVVLALVEPRK</sequence>
<reference evidence="1 2" key="1">
    <citation type="submission" date="2024-01" db="EMBL/GenBank/DDBJ databases">
        <title>A draft genome for a cacao thread blight-causing isolate of Paramarasmius palmivorus.</title>
        <authorList>
            <person name="Baruah I.K."/>
            <person name="Bukari Y."/>
            <person name="Amoako-Attah I."/>
            <person name="Meinhardt L.W."/>
            <person name="Bailey B.A."/>
            <person name="Cohen S.P."/>
        </authorList>
    </citation>
    <scope>NUCLEOTIDE SEQUENCE [LARGE SCALE GENOMIC DNA]</scope>
    <source>
        <strain evidence="1 2">GH-12</strain>
    </source>
</reference>
<organism evidence="1 2">
    <name type="scientific">Paramarasmius palmivorus</name>
    <dbReference type="NCBI Taxonomy" id="297713"/>
    <lineage>
        <taxon>Eukaryota</taxon>
        <taxon>Fungi</taxon>
        <taxon>Dikarya</taxon>
        <taxon>Basidiomycota</taxon>
        <taxon>Agaricomycotina</taxon>
        <taxon>Agaricomycetes</taxon>
        <taxon>Agaricomycetidae</taxon>
        <taxon>Agaricales</taxon>
        <taxon>Marasmiineae</taxon>
        <taxon>Marasmiaceae</taxon>
        <taxon>Paramarasmius</taxon>
    </lineage>
</organism>
<keyword evidence="2" id="KW-1185">Reference proteome</keyword>
<proteinExistence type="predicted"/>
<evidence type="ECO:0000313" key="1">
    <source>
        <dbReference type="EMBL" id="KAK7027421.1"/>
    </source>
</evidence>